<dbReference type="InterPro" id="IPR001810">
    <property type="entry name" value="F-box_dom"/>
</dbReference>
<evidence type="ECO:0000313" key="5">
    <source>
        <dbReference type="Proteomes" id="UP000027195"/>
    </source>
</evidence>
<organism evidence="4 5">
    <name type="scientific">Botryobasidium botryosum (strain FD-172 SS1)</name>
    <dbReference type="NCBI Taxonomy" id="930990"/>
    <lineage>
        <taxon>Eukaryota</taxon>
        <taxon>Fungi</taxon>
        <taxon>Dikarya</taxon>
        <taxon>Basidiomycota</taxon>
        <taxon>Agaricomycotina</taxon>
        <taxon>Agaricomycetes</taxon>
        <taxon>Cantharellales</taxon>
        <taxon>Botryobasidiaceae</taxon>
        <taxon>Botryobasidium</taxon>
    </lineage>
</organism>
<keyword evidence="5" id="KW-1185">Reference proteome</keyword>
<dbReference type="SUPFAM" id="SSF81383">
    <property type="entry name" value="F-box domain"/>
    <property type="match status" value="1"/>
</dbReference>
<gene>
    <name evidence="4" type="ORF">BOTBODRAFT_169857</name>
</gene>
<feature type="compositionally biased region" description="Basic and acidic residues" evidence="1">
    <location>
        <begin position="106"/>
        <end position="116"/>
    </location>
</feature>
<dbReference type="STRING" id="930990.A0A067MVR8"/>
<keyword evidence="2" id="KW-1133">Transmembrane helix</keyword>
<dbReference type="InParanoid" id="A0A067MVR8"/>
<proteinExistence type="predicted"/>
<dbReference type="HOGENOM" id="CLU_504301_0_0_1"/>
<feature type="compositionally biased region" description="Basic and acidic residues" evidence="1">
    <location>
        <begin position="62"/>
        <end position="71"/>
    </location>
</feature>
<dbReference type="AlphaFoldDB" id="A0A067MVR8"/>
<dbReference type="Gene3D" id="1.20.1280.50">
    <property type="match status" value="1"/>
</dbReference>
<feature type="region of interest" description="Disordered" evidence="1">
    <location>
        <begin position="28"/>
        <end position="116"/>
    </location>
</feature>
<evidence type="ECO:0000256" key="1">
    <source>
        <dbReference type="SAM" id="MobiDB-lite"/>
    </source>
</evidence>
<dbReference type="InterPro" id="IPR036047">
    <property type="entry name" value="F-box-like_dom_sf"/>
</dbReference>
<dbReference type="Pfam" id="PF12937">
    <property type="entry name" value="F-box-like"/>
    <property type="match status" value="1"/>
</dbReference>
<evidence type="ECO:0000313" key="4">
    <source>
        <dbReference type="EMBL" id="KDQ19808.1"/>
    </source>
</evidence>
<keyword evidence="2" id="KW-0812">Transmembrane</keyword>
<reference evidence="5" key="1">
    <citation type="journal article" date="2014" name="Proc. Natl. Acad. Sci. U.S.A.">
        <title>Extensive sampling of basidiomycete genomes demonstrates inadequacy of the white-rot/brown-rot paradigm for wood decay fungi.</title>
        <authorList>
            <person name="Riley R."/>
            <person name="Salamov A.A."/>
            <person name="Brown D.W."/>
            <person name="Nagy L.G."/>
            <person name="Floudas D."/>
            <person name="Held B.W."/>
            <person name="Levasseur A."/>
            <person name="Lombard V."/>
            <person name="Morin E."/>
            <person name="Otillar R."/>
            <person name="Lindquist E.A."/>
            <person name="Sun H."/>
            <person name="LaButti K.M."/>
            <person name="Schmutz J."/>
            <person name="Jabbour D."/>
            <person name="Luo H."/>
            <person name="Baker S.E."/>
            <person name="Pisabarro A.G."/>
            <person name="Walton J.D."/>
            <person name="Blanchette R.A."/>
            <person name="Henrissat B."/>
            <person name="Martin F."/>
            <person name="Cullen D."/>
            <person name="Hibbett D.S."/>
            <person name="Grigoriev I.V."/>
        </authorList>
    </citation>
    <scope>NUCLEOTIDE SEQUENCE [LARGE SCALE GENOMIC DNA]</scope>
    <source>
        <strain evidence="5">FD-172 SS1</strain>
    </source>
</reference>
<dbReference type="OrthoDB" id="2662061at2759"/>
<feature type="domain" description="F-box" evidence="3">
    <location>
        <begin position="160"/>
        <end position="204"/>
    </location>
</feature>
<dbReference type="Proteomes" id="UP000027195">
    <property type="component" value="Unassembled WGS sequence"/>
</dbReference>
<accession>A0A067MVR8</accession>
<sequence>MNRRTVFDDVYDVLMNLHDRMVARPAQDGAALATTSTPTSKLPAKPKNDPGQVAASVPGSKLPDEPNHDTDQAATSTPAPNPPAKSEHDADRAVPSAPDLKLPPKPKPELKAEPRSLSEIDRRISLARKELAHLQLERIRMSRSIAKDEKNERRPTSLNGMPPDVLAIIFSFCAEDQSTFCAVMLVCRNWRASTLQMPQLWCRLEVLCQKMVHAKRTAGLGLWLARSGDRALHVTITAGDCDQARYDRMQFSLAQVNLHQHRWRYFSILTTSEQLALRVLGLCAGPAPLLESLVVHVVPNGAQSICPSTEDSRLRRLQPIFTHALRLQSVDLTNFALPIGHPVDSKSPLSQSNQVAMPWLRRLSSLTLVSSMTQSGPDRHYCKIERLINVLRVSPGLARLVIDEAGWQESDVSSLPAVSLFALHELELRHPEALLLLRYIRPITLRGLALSFSQKHQSIKLSPSCSGAFRSMLLTSPPPLRLLIIESVHFLHIDALTLVAQLPSLAVFAMYSASQLTVDGTPLVTDLLRLLANPFASPALPHWPHLTMFDVSRVELPGLAIFQFFENRVFSRQNPASRIEHFECSFDHDDADIFQMLVRMSRNHKVGPVHFSQDKDKWVIFLSVVWSAGLTVPMAAVYLEGLSNFTDKGFRKTQ</sequence>
<name>A0A067MVR8_BOTB1</name>
<feature type="transmembrane region" description="Helical" evidence="2">
    <location>
        <begin position="618"/>
        <end position="639"/>
    </location>
</feature>
<evidence type="ECO:0000256" key="2">
    <source>
        <dbReference type="SAM" id="Phobius"/>
    </source>
</evidence>
<evidence type="ECO:0000259" key="3">
    <source>
        <dbReference type="Pfam" id="PF12937"/>
    </source>
</evidence>
<keyword evidence="2" id="KW-0472">Membrane</keyword>
<dbReference type="EMBL" id="KL198018">
    <property type="protein sequence ID" value="KDQ19808.1"/>
    <property type="molecule type" value="Genomic_DNA"/>
</dbReference>
<protein>
    <recommendedName>
        <fullName evidence="3">F-box domain-containing protein</fullName>
    </recommendedName>
</protein>